<keyword evidence="3" id="KW-0418">Kinase</keyword>
<dbReference type="GO" id="GO:0016301">
    <property type="term" value="F:kinase activity"/>
    <property type="evidence" value="ECO:0007669"/>
    <property type="project" value="UniProtKB-KW"/>
</dbReference>
<dbReference type="Proteomes" id="UP000246303">
    <property type="component" value="Unassembled WGS sequence"/>
</dbReference>
<keyword evidence="4" id="KW-0067">ATP-binding</keyword>
<evidence type="ECO:0000259" key="5">
    <source>
        <dbReference type="Pfam" id="PF18085"/>
    </source>
</evidence>
<evidence type="ECO:0000256" key="2">
    <source>
        <dbReference type="ARBA" id="ARBA00022741"/>
    </source>
</evidence>
<dbReference type="NCBIfam" id="NF047744">
    <property type="entry name" value="CG0192_rel"/>
    <property type="match status" value="1"/>
</dbReference>
<keyword evidence="7" id="KW-1185">Reference proteome</keyword>
<dbReference type="EMBL" id="QHLZ01000001">
    <property type="protein sequence ID" value="PXA69506.1"/>
    <property type="molecule type" value="Genomic_DNA"/>
</dbReference>
<name>A0A2V3DVX6_9MICC</name>
<evidence type="ECO:0000256" key="4">
    <source>
        <dbReference type="ARBA" id="ARBA00022840"/>
    </source>
</evidence>
<protein>
    <recommendedName>
        <fullName evidence="5">Maltokinase N-terminal cap domain-containing protein</fullName>
    </recommendedName>
</protein>
<organism evidence="6 7">
    <name type="scientific">Arthrobacter psychrochitiniphilus</name>
    <dbReference type="NCBI Taxonomy" id="291045"/>
    <lineage>
        <taxon>Bacteria</taxon>
        <taxon>Bacillati</taxon>
        <taxon>Actinomycetota</taxon>
        <taxon>Actinomycetes</taxon>
        <taxon>Micrococcales</taxon>
        <taxon>Micrococcaceae</taxon>
        <taxon>Arthrobacter</taxon>
    </lineage>
</organism>
<dbReference type="RefSeq" id="WP_110104791.1">
    <property type="nucleotide sequence ID" value="NZ_JACBZZ010000001.1"/>
</dbReference>
<proteinExistence type="predicted"/>
<feature type="domain" description="Maltokinase N-terminal cap" evidence="5">
    <location>
        <begin position="20"/>
        <end position="101"/>
    </location>
</feature>
<dbReference type="OrthoDB" id="3787729at2"/>
<dbReference type="InterPro" id="IPR040999">
    <property type="entry name" value="Mak_N_cap"/>
</dbReference>
<evidence type="ECO:0000313" key="6">
    <source>
        <dbReference type="EMBL" id="PXA69506.1"/>
    </source>
</evidence>
<evidence type="ECO:0000256" key="3">
    <source>
        <dbReference type="ARBA" id="ARBA00022777"/>
    </source>
</evidence>
<comment type="caution">
    <text evidence="6">The sequence shown here is derived from an EMBL/GenBank/DDBJ whole genome shotgun (WGS) entry which is preliminary data.</text>
</comment>
<accession>A0A2V3DVX6</accession>
<sequence>MAIIHDAQLHPSKSELLIEWLPSQPWFQGAAATLVRVGAYRFDDPAGEVGIETHLVAVDGRTYQVPLTYRGAPLAGAQDFLIATMEHSVLGRRWVYDATADPVYLGELAAAILTGKPQAVETLAAAGGGVLPATVQLASTGTPATSDAGLPDLRCGFPATTGVITNVPCGAVNFAILRELDTTGTVQHEHSLSARWDGQEVPVLLAAAIAA</sequence>
<dbReference type="Pfam" id="PF18085">
    <property type="entry name" value="Mak_N_cap"/>
    <property type="match status" value="1"/>
</dbReference>
<keyword evidence="1" id="KW-0808">Transferase</keyword>
<reference evidence="6 7" key="1">
    <citation type="submission" date="2018-05" db="EMBL/GenBank/DDBJ databases">
        <title>Genetic diversity of glacier-inhabiting Cryobacterium bacteria in China and description of Cryobacterium mengkeensis sp. nov. and Arthrobacter glacialis sp. nov.</title>
        <authorList>
            <person name="Liu Q."/>
            <person name="Xin Y.-H."/>
        </authorList>
    </citation>
    <scope>NUCLEOTIDE SEQUENCE [LARGE SCALE GENOMIC DNA]</scope>
    <source>
        <strain evidence="6 7">GP3</strain>
    </source>
</reference>
<dbReference type="GO" id="GO:0005524">
    <property type="term" value="F:ATP binding"/>
    <property type="evidence" value="ECO:0007669"/>
    <property type="project" value="UniProtKB-KW"/>
</dbReference>
<evidence type="ECO:0000313" key="7">
    <source>
        <dbReference type="Proteomes" id="UP000246303"/>
    </source>
</evidence>
<keyword evidence="2" id="KW-0547">Nucleotide-binding</keyword>
<gene>
    <name evidence="6" type="ORF">CVS29_02895</name>
</gene>
<dbReference type="AlphaFoldDB" id="A0A2V3DVX6"/>
<evidence type="ECO:0000256" key="1">
    <source>
        <dbReference type="ARBA" id="ARBA00022679"/>
    </source>
</evidence>